<dbReference type="GeneID" id="68114197"/>
<evidence type="ECO:0000256" key="3">
    <source>
        <dbReference type="ARBA" id="ARBA00022692"/>
    </source>
</evidence>
<dbReference type="GO" id="GO:0140359">
    <property type="term" value="F:ABC-type transporter activity"/>
    <property type="evidence" value="ECO:0007669"/>
    <property type="project" value="InterPro"/>
</dbReference>
<dbReference type="Proteomes" id="UP000444721">
    <property type="component" value="Unassembled WGS sequence"/>
</dbReference>
<accession>A0A6A5BH20</accession>
<evidence type="ECO:0000256" key="2">
    <source>
        <dbReference type="ARBA" id="ARBA00022448"/>
    </source>
</evidence>
<feature type="transmembrane region" description="Helical" evidence="8">
    <location>
        <begin position="893"/>
        <end position="914"/>
    </location>
</feature>
<keyword evidence="3 8" id="KW-0812">Transmembrane</keyword>
<dbReference type="AlphaFoldDB" id="A0A6A5BH20"/>
<evidence type="ECO:0000256" key="7">
    <source>
        <dbReference type="ARBA" id="ARBA00023136"/>
    </source>
</evidence>
<comment type="subcellular location">
    <subcellularLocation>
        <location evidence="1">Membrane</location>
        <topology evidence="1">Multi-pass membrane protein</topology>
    </subcellularLocation>
</comment>
<dbReference type="GO" id="GO:0016887">
    <property type="term" value="F:ATP hydrolysis activity"/>
    <property type="evidence" value="ECO:0007669"/>
    <property type="project" value="InterPro"/>
</dbReference>
<dbReference type="PANTHER" id="PTHR48041:SF91">
    <property type="entry name" value="ABC TRANSPORTER G FAMILY MEMBER 28"/>
    <property type="match status" value="1"/>
</dbReference>
<dbReference type="VEuPathDB" id="AmoebaDB:NF0082890"/>
<dbReference type="VEuPathDB" id="AmoebaDB:NfTy_089720"/>
<dbReference type="RefSeq" id="XP_044558709.1">
    <property type="nucleotide sequence ID" value="XM_044710672.1"/>
</dbReference>
<feature type="transmembrane region" description="Helical" evidence="8">
    <location>
        <begin position="20"/>
        <end position="42"/>
    </location>
</feature>
<dbReference type="SMART" id="SM00382">
    <property type="entry name" value="AAA"/>
    <property type="match status" value="1"/>
</dbReference>
<feature type="transmembrane region" description="Helical" evidence="8">
    <location>
        <begin position="814"/>
        <end position="831"/>
    </location>
</feature>
<evidence type="ECO:0000256" key="8">
    <source>
        <dbReference type="SAM" id="Phobius"/>
    </source>
</evidence>
<feature type="transmembrane region" description="Helical" evidence="8">
    <location>
        <begin position="659"/>
        <end position="678"/>
    </location>
</feature>
<name>A0A6A5BH20_NAEFO</name>
<dbReference type="PROSITE" id="PS50893">
    <property type="entry name" value="ABC_TRANSPORTER_2"/>
    <property type="match status" value="1"/>
</dbReference>
<evidence type="ECO:0000256" key="1">
    <source>
        <dbReference type="ARBA" id="ARBA00004141"/>
    </source>
</evidence>
<dbReference type="InterPro" id="IPR027417">
    <property type="entry name" value="P-loop_NTPase"/>
</dbReference>
<organism evidence="10 11">
    <name type="scientific">Naegleria fowleri</name>
    <name type="common">Brain eating amoeba</name>
    <dbReference type="NCBI Taxonomy" id="5763"/>
    <lineage>
        <taxon>Eukaryota</taxon>
        <taxon>Discoba</taxon>
        <taxon>Heterolobosea</taxon>
        <taxon>Tetramitia</taxon>
        <taxon>Eutetramitia</taxon>
        <taxon>Vahlkampfiidae</taxon>
        <taxon>Naegleria</taxon>
    </lineage>
</organism>
<dbReference type="InterPro" id="IPR003593">
    <property type="entry name" value="AAA+_ATPase"/>
</dbReference>
<dbReference type="GO" id="GO:0005524">
    <property type="term" value="F:ATP binding"/>
    <property type="evidence" value="ECO:0007669"/>
    <property type="project" value="UniProtKB-KW"/>
</dbReference>
<dbReference type="EMBL" id="VFQX01000055">
    <property type="protein sequence ID" value="KAF0973996.1"/>
    <property type="molecule type" value="Genomic_DNA"/>
</dbReference>
<feature type="transmembrane region" description="Helical" evidence="8">
    <location>
        <begin position="752"/>
        <end position="780"/>
    </location>
</feature>
<keyword evidence="4" id="KW-0547">Nucleotide-binding</keyword>
<dbReference type="InterPro" id="IPR003439">
    <property type="entry name" value="ABC_transporter-like_ATP-bd"/>
</dbReference>
<evidence type="ECO:0000313" key="10">
    <source>
        <dbReference type="EMBL" id="KAF0973996.1"/>
    </source>
</evidence>
<dbReference type="SUPFAM" id="SSF52540">
    <property type="entry name" value="P-loop containing nucleoside triphosphate hydrolases"/>
    <property type="match status" value="1"/>
</dbReference>
<evidence type="ECO:0000256" key="6">
    <source>
        <dbReference type="ARBA" id="ARBA00022989"/>
    </source>
</evidence>
<dbReference type="OrthoDB" id="66620at2759"/>
<evidence type="ECO:0000256" key="4">
    <source>
        <dbReference type="ARBA" id="ARBA00022741"/>
    </source>
</evidence>
<keyword evidence="6 8" id="KW-1133">Transmembrane helix</keyword>
<dbReference type="InterPro" id="IPR013525">
    <property type="entry name" value="ABC2_TM"/>
</dbReference>
<dbReference type="Gene3D" id="3.40.50.300">
    <property type="entry name" value="P-loop containing nucleotide triphosphate hydrolases"/>
    <property type="match status" value="1"/>
</dbReference>
<evidence type="ECO:0000256" key="5">
    <source>
        <dbReference type="ARBA" id="ARBA00022840"/>
    </source>
</evidence>
<dbReference type="InterPro" id="IPR050352">
    <property type="entry name" value="ABCG_transporters"/>
</dbReference>
<dbReference type="PANTHER" id="PTHR48041">
    <property type="entry name" value="ABC TRANSPORTER G FAMILY MEMBER 28"/>
    <property type="match status" value="1"/>
</dbReference>
<dbReference type="GO" id="GO:0016020">
    <property type="term" value="C:membrane"/>
    <property type="evidence" value="ECO:0007669"/>
    <property type="project" value="UniProtKB-SubCell"/>
</dbReference>
<protein>
    <recommendedName>
        <fullName evidence="9">ABC transporter domain-containing protein</fullName>
    </recommendedName>
</protein>
<gene>
    <name evidence="10" type="ORF">FDP41_006979</name>
</gene>
<evidence type="ECO:0000313" key="11">
    <source>
        <dbReference type="Proteomes" id="UP000444721"/>
    </source>
</evidence>
<proteinExistence type="predicted"/>
<keyword evidence="2" id="KW-0813">Transport</keyword>
<feature type="transmembrane region" description="Helical" evidence="8">
    <location>
        <begin position="711"/>
        <end position="731"/>
    </location>
</feature>
<sequence>MMMIQHRNYNKRLVSLVLRVSIYTILFVVNALLLVYPTWYFVDFLSSKISISQSIVSHGQKIRDLEYKPPTPLPSNVDQHYFKIPDPFRNHFQNVNVTIPCESSMMLFSFSANASMDVLIFRRFEMFEAYMNLSSPSHLLYLNDTTLSLLREYPLDRSTIMISDNSFASRFFSTKVHNSNTSMVNNDTETCNHGSFEIYLVFRKLITQQEYISIDFWYWLEYQDNRGFLKFNVTILCIFFMIIFNTIYLLNVKSFLQFLMPALFRGETNTISTFSERLKRFLPLETCLCCGCCSQHLRKPQSQVRNFYDRMHSISSSSVNDDEDSLNKLSPRAETISFRDLAFTSFTGKEILHPISGDITPGRLTAIVGKSGSGKSTFINTLCRRASHGLQSGKVFVSNKEITRETSKMIGFVPQDDIIASNITVREALEFSLRYRKRRQFSPQHIIDTLGKLGLLHVQHSLVSEISGGERRRTSIGIEIVNDTPILILDEPTSGLDSETSLSLALTLRSLAEDNHLTIICVIHQPSAEVFQQFHNMILFSDGQLLLHAPVDCVIETLKEKIPAHEIRLNPADEILRTLIEPIKGTPILRAIQKKQEEKITPVVEFATTSNTSTSSNSEFSHDSYQDTPIGDFSTAPFWAQFAACVDRSLRQFFRNWRLLLLDILICLGIGGLIGAIFNNLEFKGSVSEEIFKQCPLILRGFSMLPVSDKIAPFVTFVELALAMVAIMRALRVFGHDMENFKRESFSGLNSWMFFAAKDLISLIPIIFISLAFTTGLFIARPQASFGIYYLTSILTILTSFPIGYMISFFCSPHTAQLAATLVVLLLYAVSGNQPTLPEIERLPFPFSYFHIFTYLRFVKGLLYMVEIETRGQTEHIDSALFINGYETESVAYYWYAMIFWCILFRVCAVFLMWQLKPHSLLHRVITLSKILGGKIVQKVKSAATEMRDDIISSSSAATMSDRRV</sequence>
<dbReference type="Pfam" id="PF01061">
    <property type="entry name" value="ABC2_membrane"/>
    <property type="match status" value="1"/>
</dbReference>
<keyword evidence="7 8" id="KW-0472">Membrane</keyword>
<comment type="caution">
    <text evidence="10">The sequence shown here is derived from an EMBL/GenBank/DDBJ whole genome shotgun (WGS) entry which is preliminary data.</text>
</comment>
<keyword evidence="11" id="KW-1185">Reference proteome</keyword>
<dbReference type="Pfam" id="PF00005">
    <property type="entry name" value="ABC_tran"/>
    <property type="match status" value="1"/>
</dbReference>
<dbReference type="VEuPathDB" id="AmoebaDB:FDP41_006979"/>
<reference evidence="10 11" key="1">
    <citation type="journal article" date="2019" name="Sci. Rep.">
        <title>Nanopore sequencing improves the draft genome of the human pathogenic amoeba Naegleria fowleri.</title>
        <authorList>
            <person name="Liechti N."/>
            <person name="Schurch N."/>
            <person name="Bruggmann R."/>
            <person name="Wittwer M."/>
        </authorList>
    </citation>
    <scope>NUCLEOTIDE SEQUENCE [LARGE SCALE GENOMIC DNA]</scope>
    <source>
        <strain evidence="10 11">ATCC 30894</strain>
    </source>
</reference>
<feature type="transmembrane region" description="Helical" evidence="8">
    <location>
        <begin position="786"/>
        <end position="807"/>
    </location>
</feature>
<feature type="domain" description="ABC transporter" evidence="9">
    <location>
        <begin position="336"/>
        <end position="567"/>
    </location>
</feature>
<keyword evidence="5" id="KW-0067">ATP-binding</keyword>
<evidence type="ECO:0000259" key="9">
    <source>
        <dbReference type="PROSITE" id="PS50893"/>
    </source>
</evidence>
<feature type="transmembrane region" description="Helical" evidence="8">
    <location>
        <begin position="231"/>
        <end position="250"/>
    </location>
</feature>